<evidence type="ECO:0000313" key="1">
    <source>
        <dbReference type="EMBL" id="PJF48208.1"/>
    </source>
</evidence>
<dbReference type="Gene3D" id="3.40.50.1820">
    <property type="entry name" value="alpha/beta hydrolase"/>
    <property type="match status" value="1"/>
</dbReference>
<dbReference type="AlphaFoldDB" id="A0A2M8QEL9"/>
<evidence type="ECO:0000313" key="2">
    <source>
        <dbReference type="Proteomes" id="UP000230790"/>
    </source>
</evidence>
<name>A0A2M8QEL9_9CHLR</name>
<comment type="caution">
    <text evidence="1">The sequence shown here is derived from an EMBL/GenBank/DDBJ whole genome shotgun (WGS) entry which is preliminary data.</text>
</comment>
<dbReference type="SUPFAM" id="SSF53474">
    <property type="entry name" value="alpha/beta-Hydrolases"/>
    <property type="match status" value="1"/>
</dbReference>
<dbReference type="GO" id="GO:0016787">
    <property type="term" value="F:hydrolase activity"/>
    <property type="evidence" value="ECO:0007669"/>
    <property type="project" value="UniProtKB-KW"/>
</dbReference>
<keyword evidence="1" id="KW-0378">Hydrolase</keyword>
<dbReference type="EMBL" id="PGTN01000021">
    <property type="protein sequence ID" value="PJF48208.1"/>
    <property type="molecule type" value="Genomic_DNA"/>
</dbReference>
<dbReference type="PANTHER" id="PTHR33428">
    <property type="entry name" value="CHLOROPHYLLASE-2, CHLOROPLASTIC"/>
    <property type="match status" value="1"/>
</dbReference>
<proteinExistence type="predicted"/>
<gene>
    <name evidence="1" type="ORF">CUN48_04800</name>
</gene>
<accession>A0A2M8QEL9</accession>
<protein>
    <submittedName>
        <fullName evidence="1">Dienelactone hydrolase</fullName>
    </submittedName>
</protein>
<dbReference type="InterPro" id="IPR029058">
    <property type="entry name" value="AB_hydrolase_fold"/>
</dbReference>
<organism evidence="1 2">
    <name type="scientific">Candidatus Thermofonsia Clade 3 bacterium</name>
    <dbReference type="NCBI Taxonomy" id="2364212"/>
    <lineage>
        <taxon>Bacteria</taxon>
        <taxon>Bacillati</taxon>
        <taxon>Chloroflexota</taxon>
        <taxon>Candidatus Thermofontia</taxon>
        <taxon>Candidatus Thermofonsia Clade 3</taxon>
    </lineage>
</organism>
<dbReference type="PANTHER" id="PTHR33428:SF14">
    <property type="entry name" value="CARBOXYLESTERASE TYPE B DOMAIN-CONTAINING PROTEIN"/>
    <property type="match status" value="1"/>
</dbReference>
<sequence length="322" mass="33648">MIRSLYTAVRAEGAPAPFDTLHLKVFYPAAPTGGAAERMTGVLPADLARGRMPVVIFFNGINIGAESYAWLAIALARQGIVVVLFNWVGETLPGVIGLTNGLDLTRVTPQTYGSAPTAPAIAPMLDELERLDRSGPLQGGLALDRVVLGGHSAGGTVALHNANPRYFPHVVAGFSYAGHTMAATMLGFAPGTVLACASDLPLLLMGGGRDGVIAASGARYGQAGDPVAPVRRTFDEGIAGARGDRHLVIWRGANHFTLAHPLDETAGRSFLDWPPEGDESAMRARMAEVIGAFILSAACGDAAASARLRALSNDASVEWRTK</sequence>
<dbReference type="Proteomes" id="UP000230790">
    <property type="component" value="Unassembled WGS sequence"/>
</dbReference>
<reference evidence="1 2" key="1">
    <citation type="submission" date="2017-11" db="EMBL/GenBank/DDBJ databases">
        <title>Evolution of Phototrophy in the Chloroflexi Phylum Driven by Horizontal Gene Transfer.</title>
        <authorList>
            <person name="Ward L.M."/>
            <person name="Hemp J."/>
            <person name="Shih P.M."/>
            <person name="Mcglynn S.E."/>
            <person name="Fischer W."/>
        </authorList>
    </citation>
    <scope>NUCLEOTIDE SEQUENCE [LARGE SCALE GENOMIC DNA]</scope>
    <source>
        <strain evidence="1">JP3_7</strain>
    </source>
</reference>